<sequence length="486" mass="55256">MSMIHFSTDLWTSPHKHSMLAICVQWLDADYNLRKAFLGLAECRHSHSGSTQAAIIMEYFEMYRITHRLGYHTADNATSNDTCLRAVSATLRDEHNVTFDAVHRRVRCIGHIINLSLQAFLLARSKEALAAAIAAAESVADNKDIERLSTQLTAPSTSSQRGDTRSQRTTTNTASGDKCSGWEGIAPLRKLHTIAVWLDLSSLHSDMWRDAGGLELGTDNTTRWSSWYKVINNAIKKKAQINRFFTQYDHDLGENMLDTSDWVLLERTQIFLQVFDEATRDAERDHASVADVLQLMDAILQHYEDTELKHSPDGPEPDPCMLHAIDMGWFVLDKYYALTDEAPVYTAALLLDPSRRLAYLEENWPTEWHAAAIDRAQQVWESEYKDFVLPEEVSISAAPAVVQSAVTPLERLKQRTQPKTTVSTDRDTFDAFIREDPVDLHGSTALEWWCQPERRRRYPRLHRMAVDILSIPPESAEPERTFSGAR</sequence>
<evidence type="ECO:0000259" key="7">
    <source>
        <dbReference type="Pfam" id="PF05699"/>
    </source>
</evidence>
<comment type="caution">
    <text evidence="8">The sequence shown here is derived from an EMBL/GenBank/DDBJ whole genome shotgun (WGS) entry which is preliminary data.</text>
</comment>
<dbReference type="AlphaFoldDB" id="A0AAD4I723"/>
<keyword evidence="3" id="KW-0863">Zinc-finger</keyword>
<evidence type="ECO:0000256" key="6">
    <source>
        <dbReference type="SAM" id="MobiDB-lite"/>
    </source>
</evidence>
<evidence type="ECO:0000256" key="3">
    <source>
        <dbReference type="ARBA" id="ARBA00022771"/>
    </source>
</evidence>
<keyword evidence="9" id="KW-1185">Reference proteome</keyword>
<dbReference type="InterPro" id="IPR052035">
    <property type="entry name" value="ZnF_BED_domain_contain"/>
</dbReference>
<evidence type="ECO:0000256" key="1">
    <source>
        <dbReference type="ARBA" id="ARBA00004123"/>
    </source>
</evidence>
<dbReference type="PANTHER" id="PTHR46481:SF10">
    <property type="entry name" value="ZINC FINGER BED DOMAIN-CONTAINING PROTEIN 39"/>
    <property type="match status" value="1"/>
</dbReference>
<reference evidence="8" key="1">
    <citation type="submission" date="2021-07" db="EMBL/GenBank/DDBJ databases">
        <title>Genome Resource of American Ginseng Black Spot Pathogen Alternaria panax.</title>
        <authorList>
            <person name="Qiu C."/>
            <person name="Wang W."/>
            <person name="Liu Z."/>
        </authorList>
    </citation>
    <scope>NUCLEOTIDE SEQUENCE</scope>
    <source>
        <strain evidence="8">BNCC115425</strain>
    </source>
</reference>
<keyword evidence="5" id="KW-0539">Nucleus</keyword>
<dbReference type="GO" id="GO:0005634">
    <property type="term" value="C:nucleus"/>
    <property type="evidence" value="ECO:0007669"/>
    <property type="project" value="UniProtKB-SubCell"/>
</dbReference>
<dbReference type="GO" id="GO:0046983">
    <property type="term" value="F:protein dimerization activity"/>
    <property type="evidence" value="ECO:0007669"/>
    <property type="project" value="InterPro"/>
</dbReference>
<evidence type="ECO:0000313" key="8">
    <source>
        <dbReference type="EMBL" id="KAG9185054.1"/>
    </source>
</evidence>
<feature type="region of interest" description="Disordered" evidence="6">
    <location>
        <begin position="150"/>
        <end position="176"/>
    </location>
</feature>
<dbReference type="InterPro" id="IPR012337">
    <property type="entry name" value="RNaseH-like_sf"/>
</dbReference>
<evidence type="ECO:0000256" key="2">
    <source>
        <dbReference type="ARBA" id="ARBA00022723"/>
    </source>
</evidence>
<name>A0AAD4I723_9PLEO</name>
<dbReference type="GO" id="GO:0008270">
    <property type="term" value="F:zinc ion binding"/>
    <property type="evidence" value="ECO:0007669"/>
    <property type="project" value="UniProtKB-KW"/>
</dbReference>
<evidence type="ECO:0000256" key="4">
    <source>
        <dbReference type="ARBA" id="ARBA00022833"/>
    </source>
</evidence>
<comment type="subcellular location">
    <subcellularLocation>
        <location evidence="1">Nucleus</location>
    </subcellularLocation>
</comment>
<dbReference type="SUPFAM" id="SSF53098">
    <property type="entry name" value="Ribonuclease H-like"/>
    <property type="match status" value="1"/>
</dbReference>
<dbReference type="Pfam" id="PF05699">
    <property type="entry name" value="Dimer_Tnp_hAT"/>
    <property type="match status" value="1"/>
</dbReference>
<evidence type="ECO:0000256" key="5">
    <source>
        <dbReference type="ARBA" id="ARBA00023242"/>
    </source>
</evidence>
<accession>A0AAD4I723</accession>
<gene>
    <name evidence="8" type="ORF">G6011_03001</name>
</gene>
<organism evidence="8 9">
    <name type="scientific">Alternaria panax</name>
    <dbReference type="NCBI Taxonomy" id="48097"/>
    <lineage>
        <taxon>Eukaryota</taxon>
        <taxon>Fungi</taxon>
        <taxon>Dikarya</taxon>
        <taxon>Ascomycota</taxon>
        <taxon>Pezizomycotina</taxon>
        <taxon>Dothideomycetes</taxon>
        <taxon>Pleosporomycetidae</taxon>
        <taxon>Pleosporales</taxon>
        <taxon>Pleosporineae</taxon>
        <taxon>Pleosporaceae</taxon>
        <taxon>Alternaria</taxon>
        <taxon>Alternaria sect. Panax</taxon>
    </lineage>
</organism>
<dbReference type="EMBL" id="JAANER010000012">
    <property type="protein sequence ID" value="KAG9185054.1"/>
    <property type="molecule type" value="Genomic_DNA"/>
</dbReference>
<keyword evidence="2" id="KW-0479">Metal-binding</keyword>
<dbReference type="Proteomes" id="UP001199106">
    <property type="component" value="Unassembled WGS sequence"/>
</dbReference>
<evidence type="ECO:0000313" key="9">
    <source>
        <dbReference type="Proteomes" id="UP001199106"/>
    </source>
</evidence>
<dbReference type="PANTHER" id="PTHR46481">
    <property type="entry name" value="ZINC FINGER BED DOMAIN-CONTAINING PROTEIN 4"/>
    <property type="match status" value="1"/>
</dbReference>
<dbReference type="InterPro" id="IPR008906">
    <property type="entry name" value="HATC_C_dom"/>
</dbReference>
<proteinExistence type="predicted"/>
<feature type="domain" description="HAT C-terminal dimerisation" evidence="7">
    <location>
        <begin position="431"/>
        <end position="485"/>
    </location>
</feature>
<feature type="compositionally biased region" description="Polar residues" evidence="6">
    <location>
        <begin position="150"/>
        <end position="175"/>
    </location>
</feature>
<protein>
    <recommendedName>
        <fullName evidence="7">HAT C-terminal dimerisation domain-containing protein</fullName>
    </recommendedName>
</protein>
<keyword evidence="4" id="KW-0862">Zinc</keyword>